<dbReference type="EMBL" id="CM037157">
    <property type="protein sequence ID" value="KAH7849924.1"/>
    <property type="molecule type" value="Genomic_DNA"/>
</dbReference>
<protein>
    <submittedName>
        <fullName evidence="1">Uncharacterized protein</fullName>
    </submittedName>
</protein>
<reference evidence="1 2" key="1">
    <citation type="journal article" date="2021" name="Hortic Res">
        <title>High-quality reference genome and annotation aids understanding of berry development for evergreen blueberry (Vaccinium darrowii).</title>
        <authorList>
            <person name="Yu J."/>
            <person name="Hulse-Kemp A.M."/>
            <person name="Babiker E."/>
            <person name="Staton M."/>
        </authorList>
    </citation>
    <scope>NUCLEOTIDE SEQUENCE [LARGE SCALE GENOMIC DNA]</scope>
    <source>
        <strain evidence="2">cv. NJ 8807/NJ 8810</strain>
        <tissue evidence="1">Young leaf</tissue>
    </source>
</reference>
<evidence type="ECO:0000313" key="2">
    <source>
        <dbReference type="Proteomes" id="UP000828048"/>
    </source>
</evidence>
<dbReference type="Proteomes" id="UP000828048">
    <property type="component" value="Chromosome 7"/>
</dbReference>
<comment type="caution">
    <text evidence="1">The sequence shown here is derived from an EMBL/GenBank/DDBJ whole genome shotgun (WGS) entry which is preliminary data.</text>
</comment>
<accession>A0ACB7YA49</accession>
<organism evidence="1 2">
    <name type="scientific">Vaccinium darrowii</name>
    <dbReference type="NCBI Taxonomy" id="229202"/>
    <lineage>
        <taxon>Eukaryota</taxon>
        <taxon>Viridiplantae</taxon>
        <taxon>Streptophyta</taxon>
        <taxon>Embryophyta</taxon>
        <taxon>Tracheophyta</taxon>
        <taxon>Spermatophyta</taxon>
        <taxon>Magnoliopsida</taxon>
        <taxon>eudicotyledons</taxon>
        <taxon>Gunneridae</taxon>
        <taxon>Pentapetalae</taxon>
        <taxon>asterids</taxon>
        <taxon>Ericales</taxon>
        <taxon>Ericaceae</taxon>
        <taxon>Vaccinioideae</taxon>
        <taxon>Vaccinieae</taxon>
        <taxon>Vaccinium</taxon>
    </lineage>
</organism>
<keyword evidence="2" id="KW-1185">Reference proteome</keyword>
<proteinExistence type="predicted"/>
<name>A0ACB7YA49_9ERIC</name>
<sequence>MNLLFIWHVINVRKDYKIALRWWLEIKGRRSEGKSSITFWPESALKVLCGAWSGVGIELHHDLTTWYIAAKLEIDGDGKTQRVTF</sequence>
<gene>
    <name evidence="1" type="ORF">Vadar_025017</name>
</gene>
<evidence type="ECO:0000313" key="1">
    <source>
        <dbReference type="EMBL" id="KAH7849924.1"/>
    </source>
</evidence>